<evidence type="ECO:0000313" key="1">
    <source>
        <dbReference type="EMBL" id="CAD6996516.1"/>
    </source>
</evidence>
<gene>
    <name evidence="1" type="ORF">CCAP1982_LOCUS5184</name>
</gene>
<reference evidence="1" key="1">
    <citation type="submission" date="2020-11" db="EMBL/GenBank/DDBJ databases">
        <authorList>
            <person name="Whitehead M."/>
        </authorList>
    </citation>
    <scope>NUCLEOTIDE SEQUENCE</scope>
    <source>
        <strain evidence="1">EGII</strain>
    </source>
</reference>
<accession>A0A811UER5</accession>
<proteinExistence type="predicted"/>
<dbReference type="Proteomes" id="UP000606786">
    <property type="component" value="Unassembled WGS sequence"/>
</dbReference>
<keyword evidence="2" id="KW-1185">Reference proteome</keyword>
<protein>
    <submittedName>
        <fullName evidence="1">(Mediterranean fruit fly) hypothetical protein</fullName>
    </submittedName>
</protein>
<name>A0A811UER5_CERCA</name>
<evidence type="ECO:0000313" key="2">
    <source>
        <dbReference type="Proteomes" id="UP000606786"/>
    </source>
</evidence>
<sequence>MSRNVRTCSRLANSPRTLCGDVKPKEELIREYHMINAALMMLTTARCSWTTTIWHSRSQATVAALPPQARVSEAGHLTSLSHAIATLLSCDSAAVATIGKWNADADCARV</sequence>
<dbReference type="EMBL" id="CAJHJT010000001">
    <property type="protein sequence ID" value="CAD6996516.1"/>
    <property type="molecule type" value="Genomic_DNA"/>
</dbReference>
<dbReference type="AlphaFoldDB" id="A0A811UER5"/>
<organism evidence="1 2">
    <name type="scientific">Ceratitis capitata</name>
    <name type="common">Mediterranean fruit fly</name>
    <name type="synonym">Tephritis capitata</name>
    <dbReference type="NCBI Taxonomy" id="7213"/>
    <lineage>
        <taxon>Eukaryota</taxon>
        <taxon>Metazoa</taxon>
        <taxon>Ecdysozoa</taxon>
        <taxon>Arthropoda</taxon>
        <taxon>Hexapoda</taxon>
        <taxon>Insecta</taxon>
        <taxon>Pterygota</taxon>
        <taxon>Neoptera</taxon>
        <taxon>Endopterygota</taxon>
        <taxon>Diptera</taxon>
        <taxon>Brachycera</taxon>
        <taxon>Muscomorpha</taxon>
        <taxon>Tephritoidea</taxon>
        <taxon>Tephritidae</taxon>
        <taxon>Ceratitis</taxon>
        <taxon>Ceratitis</taxon>
    </lineage>
</organism>
<comment type="caution">
    <text evidence="1">The sequence shown here is derived from an EMBL/GenBank/DDBJ whole genome shotgun (WGS) entry which is preliminary data.</text>
</comment>